<feature type="transmembrane region" description="Helical" evidence="1">
    <location>
        <begin position="353"/>
        <end position="376"/>
    </location>
</feature>
<feature type="domain" description="Phosphatidic acid phosphatase type 2/haloperoxidase" evidence="2">
    <location>
        <begin position="175"/>
        <end position="299"/>
    </location>
</feature>
<name>A0A7S1WUT8_ALECA</name>
<evidence type="ECO:0000313" key="3">
    <source>
        <dbReference type="EMBL" id="CAD9187788.1"/>
    </source>
</evidence>
<dbReference type="InterPro" id="IPR000326">
    <property type="entry name" value="PAP2/HPO"/>
</dbReference>
<keyword evidence="1" id="KW-0472">Membrane</keyword>
<evidence type="ECO:0000256" key="1">
    <source>
        <dbReference type="SAM" id="Phobius"/>
    </source>
</evidence>
<dbReference type="PANTHER" id="PTHR14969">
    <property type="entry name" value="SPHINGOSINE-1-PHOSPHATE PHOSPHOHYDROLASE"/>
    <property type="match status" value="1"/>
</dbReference>
<feature type="transmembrane region" description="Helical" evidence="1">
    <location>
        <begin position="18"/>
        <end position="37"/>
    </location>
</feature>
<accession>A0A7S1WUT8</accession>
<evidence type="ECO:0000259" key="2">
    <source>
        <dbReference type="SMART" id="SM00014"/>
    </source>
</evidence>
<reference evidence="3" key="1">
    <citation type="submission" date="2021-01" db="EMBL/GenBank/DDBJ databases">
        <authorList>
            <person name="Corre E."/>
            <person name="Pelletier E."/>
            <person name="Niang G."/>
            <person name="Scheremetjew M."/>
            <person name="Finn R."/>
            <person name="Kale V."/>
            <person name="Holt S."/>
            <person name="Cochrane G."/>
            <person name="Meng A."/>
            <person name="Brown T."/>
            <person name="Cohen L."/>
        </authorList>
    </citation>
    <scope>NUCLEOTIDE SEQUENCE</scope>
    <source>
        <strain evidence="3">OF101</strain>
    </source>
</reference>
<keyword evidence="1" id="KW-0812">Transmembrane</keyword>
<protein>
    <recommendedName>
        <fullName evidence="2">Phosphatidic acid phosphatase type 2/haloperoxidase domain-containing protein</fullName>
    </recommendedName>
</protein>
<proteinExistence type="predicted"/>
<organism evidence="3">
    <name type="scientific">Alexandrium catenella</name>
    <name type="common">Red tide dinoflagellate</name>
    <name type="synonym">Gonyaulax catenella</name>
    <dbReference type="NCBI Taxonomy" id="2925"/>
    <lineage>
        <taxon>Eukaryota</taxon>
        <taxon>Sar</taxon>
        <taxon>Alveolata</taxon>
        <taxon>Dinophyceae</taxon>
        <taxon>Gonyaulacales</taxon>
        <taxon>Pyrocystaceae</taxon>
        <taxon>Alexandrium</taxon>
    </lineage>
</organism>
<dbReference type="PANTHER" id="PTHR14969:SF13">
    <property type="entry name" value="AT30094P"/>
    <property type="match status" value="1"/>
</dbReference>
<keyword evidence="1" id="KW-1133">Transmembrane helix</keyword>
<dbReference type="GO" id="GO:0042392">
    <property type="term" value="F:sphingosine-1-phosphate phosphatase activity"/>
    <property type="evidence" value="ECO:0007669"/>
    <property type="project" value="TreeGrafter"/>
</dbReference>
<dbReference type="AlphaFoldDB" id="A0A7S1WUT8"/>
<dbReference type="Pfam" id="PF01569">
    <property type="entry name" value="PAP2"/>
    <property type="match status" value="1"/>
</dbReference>
<gene>
    <name evidence="3" type="ORF">ACAT0790_LOCUS64562</name>
</gene>
<dbReference type="InterPro" id="IPR036938">
    <property type="entry name" value="PAP2/HPO_sf"/>
</dbReference>
<dbReference type="SUPFAM" id="SSF48317">
    <property type="entry name" value="Acid phosphatase/Vanadium-dependent haloperoxidase"/>
    <property type="match status" value="1"/>
</dbReference>
<dbReference type="SMART" id="SM00014">
    <property type="entry name" value="acidPPc"/>
    <property type="match status" value="1"/>
</dbReference>
<feature type="transmembrane region" description="Helical" evidence="1">
    <location>
        <begin position="245"/>
        <end position="266"/>
    </location>
</feature>
<sequence>MVPGSHANPAAEILLGELVYWLTLVLIIVLGIILVTYTGGSHKGHESDESQDDETQGWNPVAHIGDCVCSLDEALDEVFANRIAAGSAPQCASHGNGSQEAVAAPDALAARCWALFSERDHALGQWVYLATRRSSVLRHLATVVTLSGDEAFWFSLPVLLGAGHLLTGIGPPATFGFSVELLNDVMMVCVIEMGMKFCVQRDRPPYAPQATFYVLPGEWWSFPSGHSMRGAYLAHRVSASRSLRAAVFGAAFADAACAAWLLYSWAAMVAWSRVAKGRHSPCDVLVGLAVGFPLADLTTFIGARVWTAGRFVAGSAECVLLGVMAARPELRLEGFYVHGGLQVLWFSVQPYCVWLAMSWSTVLALGPALFLASYALGRVSSSHKPGLL</sequence>
<dbReference type="Gene3D" id="1.20.144.10">
    <property type="entry name" value="Phosphatidic acid phosphatase type 2/haloperoxidase"/>
    <property type="match status" value="1"/>
</dbReference>
<dbReference type="EMBL" id="HBGE01108201">
    <property type="protein sequence ID" value="CAD9187788.1"/>
    <property type="molecule type" value="Transcribed_RNA"/>
</dbReference>